<keyword evidence="3" id="KW-0378">Hydrolase</keyword>
<feature type="transmembrane region" description="Helical" evidence="6">
    <location>
        <begin position="371"/>
        <end position="393"/>
    </location>
</feature>
<comment type="caution">
    <text evidence="10">The sequence shown here is derived from an EMBL/GenBank/DDBJ whole genome shotgun (WGS) entry which is preliminary data.</text>
</comment>
<dbReference type="Pfam" id="PF00102">
    <property type="entry name" value="Y_phosphatase"/>
    <property type="match status" value="2"/>
</dbReference>
<evidence type="ECO:0000256" key="4">
    <source>
        <dbReference type="ARBA" id="ARBA00022912"/>
    </source>
</evidence>
<dbReference type="PROSITE" id="PS50055">
    <property type="entry name" value="TYR_PHOSPHATASE_PTP"/>
    <property type="match status" value="2"/>
</dbReference>
<evidence type="ECO:0000259" key="9">
    <source>
        <dbReference type="PROSITE" id="PS50056"/>
    </source>
</evidence>
<dbReference type="InterPro" id="IPR029021">
    <property type="entry name" value="Prot-tyrosine_phosphatase-like"/>
</dbReference>
<evidence type="ECO:0000256" key="6">
    <source>
        <dbReference type="SAM" id="Phobius"/>
    </source>
</evidence>
<evidence type="ECO:0000256" key="5">
    <source>
        <dbReference type="SAM" id="MobiDB-lite"/>
    </source>
</evidence>
<accession>A0AA38M438</accession>
<evidence type="ECO:0000313" key="10">
    <source>
        <dbReference type="EMBL" id="KAJ3642758.1"/>
    </source>
</evidence>
<evidence type="ECO:0000313" key="11">
    <source>
        <dbReference type="Proteomes" id="UP001168821"/>
    </source>
</evidence>
<name>A0AA38M438_9CUCU</name>
<feature type="domain" description="Tyrosine-protein phosphatase" evidence="8">
    <location>
        <begin position="762"/>
        <end position="989"/>
    </location>
</feature>
<dbReference type="AlphaFoldDB" id="A0AA38M438"/>
<keyword evidence="6" id="KW-1133">Transmembrane helix</keyword>
<dbReference type="SMART" id="SM00194">
    <property type="entry name" value="PTPc"/>
    <property type="match status" value="2"/>
</dbReference>
<evidence type="ECO:0000256" key="1">
    <source>
        <dbReference type="ARBA" id="ARBA00009580"/>
    </source>
</evidence>
<keyword evidence="4" id="KW-0904">Protein phosphatase</keyword>
<dbReference type="SMART" id="SM00404">
    <property type="entry name" value="PTPc_motif"/>
    <property type="match status" value="2"/>
</dbReference>
<dbReference type="InterPro" id="IPR000242">
    <property type="entry name" value="PTP_cat"/>
</dbReference>
<protein>
    <recommendedName>
        <fullName evidence="2">protein-tyrosine-phosphatase</fullName>
        <ecNumber evidence="2">3.1.3.48</ecNumber>
    </recommendedName>
</protein>
<feature type="chain" id="PRO_5041340339" description="protein-tyrosine-phosphatase" evidence="7">
    <location>
        <begin position="20"/>
        <end position="1001"/>
    </location>
</feature>
<gene>
    <name evidence="10" type="ORF">Zmor_025514</name>
</gene>
<dbReference type="PRINTS" id="PR00700">
    <property type="entry name" value="PRTYPHPHTASE"/>
</dbReference>
<dbReference type="PANTHER" id="PTHR19134:SF562">
    <property type="entry name" value="PROTEIN-TYROSINE-PHOSPHATASE"/>
    <property type="match status" value="1"/>
</dbReference>
<dbReference type="GO" id="GO:0004725">
    <property type="term" value="F:protein tyrosine phosphatase activity"/>
    <property type="evidence" value="ECO:0007669"/>
    <property type="project" value="UniProtKB-EC"/>
</dbReference>
<keyword evidence="7" id="KW-0732">Signal</keyword>
<sequence>MKFKILCSFFYVATSLCSGQNGHYCVTEGDAGLVVSDKEMGKDGNIGSITQYLDNVASINLDITQWQHSSWNNSAVLQEPILDERWETFLQAKADTKFEEILNNSTIKSVFLSVRIYKNLTEHSSQFNKAQWYHLKFNENVLYICETDPNIRCNDTLDTRNHSSYEFYINTTIYKSIWILHKYHYFYSNETNASVDLYTETSTNCSYVKYGWIKLHVAMCSDCKMALELQSNDDPNKTETFDITGTGHWETLTHYVVNFTTCFKLLATTIFEGTDENEPFWAIGDKLHFSKNENCANTTRYIAIDSNNSSNLICEDSRNNPYNITQKLPTTQCYEPPPTTTTSLTETISVNSTTSSKEKESEDIEKSSFNFLYLLIIIPVLLIVIGVALFFYIRNNKATAKNKLINMSDEELELLRNDGYELPTLKRTEDYLPIKTGEFDNYIQDVFVARKNYNYLEKQFSNLPSGYLKDANEGQKNENSDKNRYNKIYPYDENRVKLAKSLGDANHFSDYINASYVEGVNGPKDYILTQNPLKNTAVDFFRMIWQEQVEYIVMVSTPNESYHRYWPDFKKMQTHNNEIEVFVDEMKTYEFFDCRTLIIQRFGEKRKVQHLHFYSWSPKMVSSHIFLEFVDHLLNIPHVGHPVVFHCLAGIGRSATLVLCDIALRSGITGYYNFFDTTKKLRECRAGVIPNPSHYKLAHLIVFESSHYKDTSNEINSDFEASFSRLLEGNSIKKKWSTYLENTDWLYEAINPYQFCTEYPPRNRYIDNNLLPTQHSRVALQYKKPDYIHAMFVSGYSQRKDFIVAQQPLSRTVSDFWIMILQNHVTTVINLNEPDVTLRGNVQFIPTPKHDVVKIQGNITIQFTKLEEHLNYEKLTLAVHASGKFEKNVEVLNIKNWPKIKGIPESTDVMMSIWENVRGQKTQNFPTLVCCDDGISSSSLVVCFFYMADKMLQERKCDVVGAVKAVRRSHTKFINFEQFVFLHHCALAFYKNCYKTYGESL</sequence>
<feature type="signal peptide" evidence="7">
    <location>
        <begin position="1"/>
        <end position="19"/>
    </location>
</feature>
<feature type="region of interest" description="Disordered" evidence="5">
    <location>
        <begin position="329"/>
        <end position="359"/>
    </location>
</feature>
<dbReference type="GO" id="GO:0008045">
    <property type="term" value="P:motor neuron axon guidance"/>
    <property type="evidence" value="ECO:0007669"/>
    <property type="project" value="TreeGrafter"/>
</dbReference>
<evidence type="ECO:0000256" key="2">
    <source>
        <dbReference type="ARBA" id="ARBA00013064"/>
    </source>
</evidence>
<evidence type="ECO:0000259" key="8">
    <source>
        <dbReference type="PROSITE" id="PS50055"/>
    </source>
</evidence>
<dbReference type="Proteomes" id="UP001168821">
    <property type="component" value="Unassembled WGS sequence"/>
</dbReference>
<keyword evidence="6" id="KW-0812">Transmembrane</keyword>
<dbReference type="PROSITE" id="PS00383">
    <property type="entry name" value="TYR_PHOSPHATASE_1"/>
    <property type="match status" value="1"/>
</dbReference>
<dbReference type="InterPro" id="IPR016130">
    <property type="entry name" value="Tyr_Pase_AS"/>
</dbReference>
<evidence type="ECO:0000256" key="3">
    <source>
        <dbReference type="ARBA" id="ARBA00022801"/>
    </source>
</evidence>
<dbReference type="Gene3D" id="3.90.190.10">
    <property type="entry name" value="Protein tyrosine phosphatase superfamily"/>
    <property type="match status" value="2"/>
</dbReference>
<dbReference type="PROSITE" id="PS50056">
    <property type="entry name" value="TYR_PHOSPHATASE_2"/>
    <property type="match status" value="1"/>
</dbReference>
<dbReference type="CDD" id="cd00047">
    <property type="entry name" value="PTPc"/>
    <property type="match status" value="2"/>
</dbReference>
<dbReference type="EMBL" id="JALNTZ010000008">
    <property type="protein sequence ID" value="KAJ3642758.1"/>
    <property type="molecule type" value="Genomic_DNA"/>
</dbReference>
<dbReference type="InterPro" id="IPR003595">
    <property type="entry name" value="Tyr_Pase_cat"/>
</dbReference>
<feature type="compositionally biased region" description="Low complexity" evidence="5">
    <location>
        <begin position="340"/>
        <end position="355"/>
    </location>
</feature>
<proteinExistence type="inferred from homology"/>
<dbReference type="EC" id="3.1.3.48" evidence="2"/>
<feature type="domain" description="Tyrosine specific protein phosphatases" evidence="9">
    <location>
        <begin position="624"/>
        <end position="696"/>
    </location>
</feature>
<dbReference type="SUPFAM" id="SSF52799">
    <property type="entry name" value="(Phosphotyrosine protein) phosphatases II"/>
    <property type="match status" value="2"/>
</dbReference>
<dbReference type="InterPro" id="IPR050348">
    <property type="entry name" value="Protein-Tyr_Phosphatase"/>
</dbReference>
<dbReference type="InterPro" id="IPR000387">
    <property type="entry name" value="Tyr_Pase_dom"/>
</dbReference>
<keyword evidence="11" id="KW-1185">Reference proteome</keyword>
<feature type="domain" description="Tyrosine-protein phosphatase" evidence="8">
    <location>
        <begin position="456"/>
        <end position="705"/>
    </location>
</feature>
<dbReference type="PANTHER" id="PTHR19134">
    <property type="entry name" value="RECEPTOR-TYPE TYROSINE-PROTEIN PHOSPHATASE"/>
    <property type="match status" value="1"/>
</dbReference>
<keyword evidence="6" id="KW-0472">Membrane</keyword>
<comment type="similarity">
    <text evidence="1">Belongs to the protein-tyrosine phosphatase family.</text>
</comment>
<evidence type="ECO:0000256" key="7">
    <source>
        <dbReference type="SAM" id="SignalP"/>
    </source>
</evidence>
<organism evidence="10 11">
    <name type="scientific">Zophobas morio</name>
    <dbReference type="NCBI Taxonomy" id="2755281"/>
    <lineage>
        <taxon>Eukaryota</taxon>
        <taxon>Metazoa</taxon>
        <taxon>Ecdysozoa</taxon>
        <taxon>Arthropoda</taxon>
        <taxon>Hexapoda</taxon>
        <taxon>Insecta</taxon>
        <taxon>Pterygota</taxon>
        <taxon>Neoptera</taxon>
        <taxon>Endopterygota</taxon>
        <taxon>Coleoptera</taxon>
        <taxon>Polyphaga</taxon>
        <taxon>Cucujiformia</taxon>
        <taxon>Tenebrionidae</taxon>
        <taxon>Zophobas</taxon>
    </lineage>
</organism>
<reference evidence="10" key="1">
    <citation type="journal article" date="2023" name="G3 (Bethesda)">
        <title>Whole genome assemblies of Zophobas morio and Tenebrio molitor.</title>
        <authorList>
            <person name="Kaur S."/>
            <person name="Stinson S.A."/>
            <person name="diCenzo G.C."/>
        </authorList>
    </citation>
    <scope>NUCLEOTIDE SEQUENCE</scope>
    <source>
        <strain evidence="10">QUZm001</strain>
    </source>
</reference>